<keyword evidence="9" id="KW-0460">Magnesium</keyword>
<evidence type="ECO:0000313" key="14">
    <source>
        <dbReference type="EMBL" id="KAL3387186.1"/>
    </source>
</evidence>
<comment type="cofactor">
    <cofactor evidence="1">
        <name>Mn(2+)</name>
        <dbReference type="ChEBI" id="CHEBI:29035"/>
    </cofactor>
</comment>
<evidence type="ECO:0000256" key="4">
    <source>
        <dbReference type="ARBA" id="ARBA00022679"/>
    </source>
</evidence>
<name>A0ABD2W2T5_9HYME</name>
<evidence type="ECO:0000259" key="12">
    <source>
        <dbReference type="Pfam" id="PF03281"/>
    </source>
</evidence>
<keyword evidence="7" id="KW-0547">Nucleotide-binding</keyword>
<dbReference type="GO" id="GO:0016779">
    <property type="term" value="F:nucleotidyltransferase activity"/>
    <property type="evidence" value="ECO:0007669"/>
    <property type="project" value="UniProtKB-KW"/>
</dbReference>
<evidence type="ECO:0000259" key="13">
    <source>
        <dbReference type="Pfam" id="PF20266"/>
    </source>
</evidence>
<evidence type="ECO:0000256" key="9">
    <source>
        <dbReference type="ARBA" id="ARBA00022842"/>
    </source>
</evidence>
<accession>A0ABD2W2T5</accession>
<proteinExistence type="inferred from homology"/>
<dbReference type="PANTHER" id="PTHR10656:SF42">
    <property type="entry name" value="CYCLIC GMP-AMP SYNTHASE-LIKE PROTEIN-RELATED"/>
    <property type="match status" value="1"/>
</dbReference>
<feature type="domain" description="Mab-21-like nucleotidyltransferase" evidence="12">
    <location>
        <begin position="21"/>
        <end position="211"/>
    </location>
</feature>
<keyword evidence="6" id="KW-0479">Metal-binding</keyword>
<dbReference type="Gene3D" id="1.10.1410.40">
    <property type="match status" value="1"/>
</dbReference>
<evidence type="ECO:0000313" key="15">
    <source>
        <dbReference type="Proteomes" id="UP001627154"/>
    </source>
</evidence>
<dbReference type="Pfam" id="PF03281">
    <property type="entry name" value="Mab-21"/>
    <property type="match status" value="1"/>
</dbReference>
<keyword evidence="11" id="KW-0464">Manganese</keyword>
<protein>
    <recommendedName>
        <fullName evidence="16">Mab-21-like nucleotidyltransferase domain-containing protein</fullName>
    </recommendedName>
</protein>
<evidence type="ECO:0000256" key="6">
    <source>
        <dbReference type="ARBA" id="ARBA00022723"/>
    </source>
</evidence>
<keyword evidence="4" id="KW-0808">Transferase</keyword>
<evidence type="ECO:0000256" key="8">
    <source>
        <dbReference type="ARBA" id="ARBA00022840"/>
    </source>
</evidence>
<dbReference type="GO" id="GO:0005525">
    <property type="term" value="F:GTP binding"/>
    <property type="evidence" value="ECO:0007669"/>
    <property type="project" value="UniProtKB-KW"/>
</dbReference>
<evidence type="ECO:0000256" key="5">
    <source>
        <dbReference type="ARBA" id="ARBA00022695"/>
    </source>
</evidence>
<dbReference type="InterPro" id="IPR046903">
    <property type="entry name" value="Mab-21-like_nuc_Trfase"/>
</dbReference>
<evidence type="ECO:0000256" key="7">
    <source>
        <dbReference type="ARBA" id="ARBA00022741"/>
    </source>
</evidence>
<dbReference type="AlphaFoldDB" id="A0ABD2W2T5"/>
<keyword evidence="5" id="KW-0548">Nucleotidyltransferase</keyword>
<dbReference type="InterPro" id="IPR024810">
    <property type="entry name" value="MAB21L/cGLR"/>
</dbReference>
<keyword evidence="8" id="KW-0067">ATP-binding</keyword>
<evidence type="ECO:0000256" key="3">
    <source>
        <dbReference type="ARBA" id="ARBA00008307"/>
    </source>
</evidence>
<dbReference type="Gene3D" id="3.30.460.90">
    <property type="match status" value="1"/>
</dbReference>
<evidence type="ECO:0008006" key="16">
    <source>
        <dbReference type="Google" id="ProtNLM"/>
    </source>
</evidence>
<evidence type="ECO:0000256" key="1">
    <source>
        <dbReference type="ARBA" id="ARBA00001936"/>
    </source>
</evidence>
<keyword evidence="15" id="KW-1185">Reference proteome</keyword>
<keyword evidence="10" id="KW-0342">GTP-binding</keyword>
<comment type="cofactor">
    <cofactor evidence="2">
        <name>Mg(2+)</name>
        <dbReference type="ChEBI" id="CHEBI:18420"/>
    </cofactor>
</comment>
<reference evidence="14 15" key="1">
    <citation type="journal article" date="2024" name="bioRxiv">
        <title>A reference genome for Trichogramma kaykai: A tiny desert-dwelling parasitoid wasp with competing sex-ratio distorters.</title>
        <authorList>
            <person name="Culotta J."/>
            <person name="Lindsey A.R."/>
        </authorList>
    </citation>
    <scope>NUCLEOTIDE SEQUENCE [LARGE SCALE GENOMIC DNA]</scope>
    <source>
        <strain evidence="14 15">KSX58</strain>
    </source>
</reference>
<feature type="domain" description="Mab-21-like HhH/H2TH-like" evidence="13">
    <location>
        <begin position="216"/>
        <end position="310"/>
    </location>
</feature>
<gene>
    <name evidence="14" type="ORF">TKK_017499</name>
</gene>
<dbReference type="GO" id="GO:0046872">
    <property type="term" value="F:metal ion binding"/>
    <property type="evidence" value="ECO:0007669"/>
    <property type="project" value="UniProtKB-KW"/>
</dbReference>
<dbReference type="Proteomes" id="UP001627154">
    <property type="component" value="Unassembled WGS sequence"/>
</dbReference>
<dbReference type="InterPro" id="IPR046906">
    <property type="entry name" value="Mab-21_HhH/H2TH-like"/>
</dbReference>
<dbReference type="SMART" id="SM01265">
    <property type="entry name" value="Mab-21"/>
    <property type="match status" value="1"/>
</dbReference>
<sequence length="366" mass="43302">MKKDNKLFETIFNRIAFGGSYYKGTKYGSPNEFDLYLVHKLDHWSIDLVIDTNHNKVGYVKIKINYRGGRDPNCLRYKEELKKITDSNDNLDQNKFRSWLESVIMSAFNTLRRGPSGYELYHGGRTYYMRHKKSGPAFTIMIGKPNGDDVFDVDLVPCIEFNGVQLSSGYKKYNEDKRPFRVVPKPLYGSIWNDNLLWRLSFSENEKVMLNKSGAVKSIIKLMKKFRDTHNLQSIVSYYMETIFFHELENHKRDLDQFVRRSKTWLFMHGLRKLREALEKEKLSYFWHSRLNLFEKMSSATMQNHANRIRNIIDEIDNKIDNDKLILARKILTAHESNYLLRGPGYEYNYVEHEKEPAGNWNCKIL</sequence>
<evidence type="ECO:0000256" key="2">
    <source>
        <dbReference type="ARBA" id="ARBA00001946"/>
    </source>
</evidence>
<evidence type="ECO:0000256" key="10">
    <source>
        <dbReference type="ARBA" id="ARBA00023134"/>
    </source>
</evidence>
<dbReference type="EMBL" id="JBJJXI010000139">
    <property type="protein sequence ID" value="KAL3387186.1"/>
    <property type="molecule type" value="Genomic_DNA"/>
</dbReference>
<dbReference type="Pfam" id="PF20266">
    <property type="entry name" value="Mab-21_C"/>
    <property type="match status" value="1"/>
</dbReference>
<organism evidence="14 15">
    <name type="scientific">Trichogramma kaykai</name>
    <dbReference type="NCBI Taxonomy" id="54128"/>
    <lineage>
        <taxon>Eukaryota</taxon>
        <taxon>Metazoa</taxon>
        <taxon>Ecdysozoa</taxon>
        <taxon>Arthropoda</taxon>
        <taxon>Hexapoda</taxon>
        <taxon>Insecta</taxon>
        <taxon>Pterygota</taxon>
        <taxon>Neoptera</taxon>
        <taxon>Endopterygota</taxon>
        <taxon>Hymenoptera</taxon>
        <taxon>Apocrita</taxon>
        <taxon>Proctotrupomorpha</taxon>
        <taxon>Chalcidoidea</taxon>
        <taxon>Trichogrammatidae</taxon>
        <taxon>Trichogramma</taxon>
    </lineage>
</organism>
<comment type="caution">
    <text evidence="14">The sequence shown here is derived from an EMBL/GenBank/DDBJ whole genome shotgun (WGS) entry which is preliminary data.</text>
</comment>
<comment type="similarity">
    <text evidence="3">Belongs to the mab-21 family.</text>
</comment>
<dbReference type="GO" id="GO:0005524">
    <property type="term" value="F:ATP binding"/>
    <property type="evidence" value="ECO:0007669"/>
    <property type="project" value="UniProtKB-KW"/>
</dbReference>
<evidence type="ECO:0000256" key="11">
    <source>
        <dbReference type="ARBA" id="ARBA00023211"/>
    </source>
</evidence>
<dbReference type="PANTHER" id="PTHR10656">
    <property type="entry name" value="CELL FATE DETERMINING PROTEIN MAB21-RELATED"/>
    <property type="match status" value="1"/>
</dbReference>